<accession>F8KGA0</accession>
<name>A0A0S4NT82_LIMR5</name>
<proteinExistence type="predicted"/>
<organism evidence="1">
    <name type="scientific">Limosilactobacillus reuteri subsp. suis (strain ATCC 53608 / LMG 31752 / 1063)</name>
    <name type="common">Lactobacillus reuteri</name>
    <dbReference type="NCBI Taxonomy" id="927703"/>
    <lineage>
        <taxon>Bacteria</taxon>
        <taxon>Bacillati</taxon>
        <taxon>Bacillota</taxon>
        <taxon>Bacilli</taxon>
        <taxon>Lactobacillales</taxon>
        <taxon>Lactobacillaceae</taxon>
        <taxon>Limosilactobacillus</taxon>
    </lineage>
</organism>
<protein>
    <submittedName>
        <fullName evidence="1">Uncharacterized protein</fullName>
    </submittedName>
</protein>
<evidence type="ECO:0000313" key="1">
    <source>
        <dbReference type="EMBL" id="CCC04500.1"/>
    </source>
</evidence>
<dbReference type="RefSeq" id="WP_003676452.1">
    <property type="nucleotide sequence ID" value="NZ_JBKZDF010000002.1"/>
</dbReference>
<dbReference type="EMBL" id="FR854370">
    <property type="protein sequence ID" value="CCC04500.1"/>
    <property type="molecule type" value="Genomic_DNA"/>
</dbReference>
<gene>
    <name evidence="1" type="ORF">LRATCC53608_1747</name>
</gene>
<sequence>MGSSNSIINIVVKKLINIIGQDRDNDLIWYLNYLLQKEYRETYEDNLLESMTLIQGIIRCPDRIYNGVLLYVLSQFDDDYSAVYDDYMDGLDVELIICLNEYVKRI</sequence>
<dbReference type="AlphaFoldDB" id="A0A0S4NT82"/>
<dbReference type="HOGENOM" id="CLU_2219804_0_0_9"/>
<reference evidence="1" key="2">
    <citation type="submission" date="2011-05" db="EMBL/GenBank/DDBJ databases">
        <authorList>
            <person name="Davey R."/>
        </authorList>
    </citation>
    <scope>NUCLEOTIDE SEQUENCE</scope>
    <source>
        <strain evidence="1">ATCC 53608</strain>
    </source>
</reference>
<accession>A0A0S4NT82</accession>
<reference evidence="1" key="1">
    <citation type="journal article" date="2011" name="J. Bacteriol.">
        <title>Genome sequence of the vertebrate gut symbiont Lactobacillus reuteri ATCC 53608.</title>
        <authorList>
            <person name="Heavens D."/>
            <person name="Tailford L.E."/>
            <person name="Crossman L."/>
            <person name="Jeffers F."/>
            <person name="Mackenzie D.A."/>
            <person name="Caccamo M."/>
            <person name="Juge N."/>
        </authorList>
    </citation>
    <scope>NUCLEOTIDE SEQUENCE [LARGE SCALE GENOMIC DNA]</scope>
    <source>
        <strain evidence="1">ATCC 53608</strain>
    </source>
</reference>